<keyword evidence="1" id="KW-1133">Transmembrane helix</keyword>
<name>A0A2N5RV45_9BASI</name>
<feature type="non-terminal residue" evidence="2">
    <location>
        <position position="151"/>
    </location>
</feature>
<feature type="transmembrane region" description="Helical" evidence="1">
    <location>
        <begin position="39"/>
        <end position="62"/>
    </location>
</feature>
<evidence type="ECO:0000313" key="3">
    <source>
        <dbReference type="EMBL" id="PLW35920.1"/>
    </source>
</evidence>
<dbReference type="EMBL" id="PGCJ01000248">
    <property type="protein sequence ID" value="PLW35920.1"/>
    <property type="molecule type" value="Genomic_DNA"/>
</dbReference>
<keyword evidence="4" id="KW-1185">Reference proteome</keyword>
<proteinExistence type="predicted"/>
<protein>
    <submittedName>
        <fullName evidence="2">Uncharacterized protein</fullName>
    </submittedName>
</protein>
<dbReference type="Proteomes" id="UP000235388">
    <property type="component" value="Unassembled WGS sequence"/>
</dbReference>
<evidence type="ECO:0000313" key="4">
    <source>
        <dbReference type="Proteomes" id="UP000235388"/>
    </source>
</evidence>
<keyword evidence="1" id="KW-0472">Membrane</keyword>
<reference evidence="2 4" key="1">
    <citation type="submission" date="2017-11" db="EMBL/GenBank/DDBJ databases">
        <title>De novo assembly and phasing of dikaryotic genomes from two isolates of Puccinia coronata f. sp. avenae, the causal agent of oat crown rust.</title>
        <authorList>
            <person name="Miller M.E."/>
            <person name="Zhang Y."/>
            <person name="Omidvar V."/>
            <person name="Sperschneider J."/>
            <person name="Schwessinger B."/>
            <person name="Raley C."/>
            <person name="Palmer J.M."/>
            <person name="Garnica D."/>
            <person name="Upadhyaya N."/>
            <person name="Rathjen J."/>
            <person name="Taylor J.M."/>
            <person name="Park R.F."/>
            <person name="Dodds P.N."/>
            <person name="Hirsch C.D."/>
            <person name="Kianian S.F."/>
            <person name="Figueroa M."/>
        </authorList>
    </citation>
    <scope>NUCLEOTIDE SEQUENCE [LARGE SCALE GENOMIC DNA]</scope>
    <source>
        <strain evidence="2">12NC29</strain>
    </source>
</reference>
<dbReference type="EMBL" id="PGCJ01001543">
    <property type="protein sequence ID" value="PLW04859.1"/>
    <property type="molecule type" value="Genomic_DNA"/>
</dbReference>
<accession>A0A2N5RV45</accession>
<organism evidence="2 4">
    <name type="scientific">Puccinia coronata f. sp. avenae</name>
    <dbReference type="NCBI Taxonomy" id="200324"/>
    <lineage>
        <taxon>Eukaryota</taxon>
        <taxon>Fungi</taxon>
        <taxon>Dikarya</taxon>
        <taxon>Basidiomycota</taxon>
        <taxon>Pucciniomycotina</taxon>
        <taxon>Pucciniomycetes</taxon>
        <taxon>Pucciniales</taxon>
        <taxon>Pucciniaceae</taxon>
        <taxon>Puccinia</taxon>
    </lineage>
</organism>
<keyword evidence="1" id="KW-0812">Transmembrane</keyword>
<feature type="transmembrane region" description="Helical" evidence="1">
    <location>
        <begin position="7"/>
        <end position="33"/>
    </location>
</feature>
<sequence>MFAFVAFVIISIPFFVSRRVCIFLVVVILLEIFPSEIEFLFFKLPILLLKIALLVSGIALFLSKIALFISKTVLDPACMSLPSANTPRILIDKYRSPIVLTIIVNSNPSDPALAASEYLSPVVAAVPVTTQKESVGLTTHIKFEGPISGRK</sequence>
<evidence type="ECO:0000256" key="1">
    <source>
        <dbReference type="SAM" id="Phobius"/>
    </source>
</evidence>
<dbReference type="AlphaFoldDB" id="A0A2N5RV45"/>
<gene>
    <name evidence="3" type="ORF">PCANC_17918</name>
    <name evidence="2" type="ORF">PCANC_28288</name>
</gene>
<evidence type="ECO:0000313" key="2">
    <source>
        <dbReference type="EMBL" id="PLW04859.1"/>
    </source>
</evidence>
<comment type="caution">
    <text evidence="2">The sequence shown here is derived from an EMBL/GenBank/DDBJ whole genome shotgun (WGS) entry which is preliminary data.</text>
</comment>